<organism evidence="3 4">
    <name type="scientific">Xylocopilactobacillus apicola</name>
    <dbReference type="NCBI Taxonomy" id="2932184"/>
    <lineage>
        <taxon>Bacteria</taxon>
        <taxon>Bacillati</taxon>
        <taxon>Bacillota</taxon>
        <taxon>Bacilli</taxon>
        <taxon>Lactobacillales</taxon>
        <taxon>Lactobacillaceae</taxon>
        <taxon>Xylocopilactobacillus</taxon>
    </lineage>
</organism>
<feature type="domain" description="WxL" evidence="2">
    <location>
        <begin position="51"/>
        <end position="157"/>
    </location>
</feature>
<dbReference type="InterPro" id="IPR027994">
    <property type="entry name" value="WxL_dom"/>
</dbReference>
<sequence length="160" mass="16613">MKKEKGLIAILAVGTSLISGGAIAYADKSEAVLSLTAPDPSGSLAFSNISTNAKITFASTKLNETQQTVSESTPGTAETNGFLKNGMQLKIMSANVAGKGNHTHTQVTLSNTAQNVFSGKYESGVTAKEVTLNPTLTIPASFTTGGNYKADLEWTLTPNV</sequence>
<evidence type="ECO:0000313" key="3">
    <source>
        <dbReference type="EMBL" id="BDR59048.1"/>
    </source>
</evidence>
<dbReference type="RefSeq" id="WP_317634862.1">
    <property type="nucleotide sequence ID" value="NZ_AP026802.1"/>
</dbReference>
<dbReference type="KEGG" id="xap:XA3_14890"/>
<feature type="chain" id="PRO_5043583246" description="WxL domain-containing protein" evidence="1">
    <location>
        <begin position="25"/>
        <end position="160"/>
    </location>
</feature>
<reference evidence="3 4" key="1">
    <citation type="journal article" date="2023" name="Microbiol. Spectr.">
        <title>Symbiosis of Carpenter Bees with Uncharacterized Lactic Acid Bacteria Showing NAD Auxotrophy.</title>
        <authorList>
            <person name="Kawasaki S."/>
            <person name="Ozawa K."/>
            <person name="Mori T."/>
            <person name="Yamamoto A."/>
            <person name="Ito M."/>
            <person name="Ohkuma M."/>
            <person name="Sakamoto M."/>
            <person name="Matsutani M."/>
        </authorList>
    </citation>
    <scope>NUCLEOTIDE SEQUENCE [LARGE SCALE GENOMIC DNA]</scope>
    <source>
        <strain evidence="3 4">XA3</strain>
    </source>
</reference>
<dbReference type="Pfam" id="PF13731">
    <property type="entry name" value="WxL"/>
    <property type="match status" value="1"/>
</dbReference>
<feature type="signal peptide" evidence="1">
    <location>
        <begin position="1"/>
        <end position="24"/>
    </location>
</feature>
<name>A0AAU9DU96_9LACO</name>
<dbReference type="EMBL" id="AP026802">
    <property type="protein sequence ID" value="BDR59048.1"/>
    <property type="molecule type" value="Genomic_DNA"/>
</dbReference>
<protein>
    <recommendedName>
        <fullName evidence="2">WxL domain-containing protein</fullName>
    </recommendedName>
</protein>
<keyword evidence="4" id="KW-1185">Reference proteome</keyword>
<evidence type="ECO:0000256" key="1">
    <source>
        <dbReference type="SAM" id="SignalP"/>
    </source>
</evidence>
<keyword evidence="1" id="KW-0732">Signal</keyword>
<dbReference type="AlphaFoldDB" id="A0AAU9DU96"/>
<evidence type="ECO:0000259" key="2">
    <source>
        <dbReference type="Pfam" id="PF13731"/>
    </source>
</evidence>
<accession>A0AAU9DU96</accession>
<dbReference type="Proteomes" id="UP001321861">
    <property type="component" value="Chromosome"/>
</dbReference>
<evidence type="ECO:0000313" key="4">
    <source>
        <dbReference type="Proteomes" id="UP001321861"/>
    </source>
</evidence>
<proteinExistence type="predicted"/>
<gene>
    <name evidence="3" type="ORF">XA3_14890</name>
</gene>